<reference evidence="5 6" key="1">
    <citation type="submission" date="2021-03" db="EMBL/GenBank/DDBJ databases">
        <title>Genomic Encyclopedia of Type Strains, Phase IV (KMG-IV): sequencing the most valuable type-strain genomes for metagenomic binning, comparative biology and taxonomic classification.</title>
        <authorList>
            <person name="Goeker M."/>
        </authorList>
    </citation>
    <scope>NUCLEOTIDE SEQUENCE [LARGE SCALE GENOMIC DNA]</scope>
    <source>
        <strain evidence="5 6">DSM 27512</strain>
    </source>
</reference>
<keyword evidence="2" id="KW-0320">Glycogen biosynthesis</keyword>
<evidence type="ECO:0000313" key="5">
    <source>
        <dbReference type="EMBL" id="MBP2027669.1"/>
    </source>
</evidence>
<dbReference type="Pfam" id="PF00483">
    <property type="entry name" value="NTP_transferase"/>
    <property type="match status" value="1"/>
</dbReference>
<dbReference type="GO" id="GO:0008878">
    <property type="term" value="F:glucose-1-phosphate adenylyltransferase activity"/>
    <property type="evidence" value="ECO:0007669"/>
    <property type="project" value="UniProtKB-EC"/>
</dbReference>
<evidence type="ECO:0000313" key="6">
    <source>
        <dbReference type="Proteomes" id="UP001314903"/>
    </source>
</evidence>
<protein>
    <submittedName>
        <fullName evidence="5">Glucose-1-phosphate adenylyltransferase</fullName>
        <ecNumber evidence="5">2.7.7.27</ecNumber>
    </submittedName>
</protein>
<dbReference type="RefSeq" id="WP_209660733.1">
    <property type="nucleotide sequence ID" value="NZ_JAGGLI010000014.1"/>
</dbReference>
<keyword evidence="5" id="KW-0808">Transferase</keyword>
<dbReference type="Pfam" id="PF24894">
    <property type="entry name" value="Hexapep_GlmU"/>
    <property type="match status" value="1"/>
</dbReference>
<feature type="domain" description="Nucleotidyl transferase" evidence="3">
    <location>
        <begin position="29"/>
        <end position="157"/>
    </location>
</feature>
<dbReference type="InterPro" id="IPR005835">
    <property type="entry name" value="NTP_transferase_dom"/>
</dbReference>
<evidence type="ECO:0000256" key="1">
    <source>
        <dbReference type="ARBA" id="ARBA00010443"/>
    </source>
</evidence>
<organism evidence="5 6">
    <name type="scientific">Acetoanaerobium pronyense</name>
    <dbReference type="NCBI Taxonomy" id="1482736"/>
    <lineage>
        <taxon>Bacteria</taxon>
        <taxon>Bacillati</taxon>
        <taxon>Bacillota</taxon>
        <taxon>Clostridia</taxon>
        <taxon>Peptostreptococcales</taxon>
        <taxon>Filifactoraceae</taxon>
        <taxon>Acetoanaerobium</taxon>
    </lineage>
</organism>
<evidence type="ECO:0000259" key="4">
    <source>
        <dbReference type="Pfam" id="PF24894"/>
    </source>
</evidence>
<dbReference type="Proteomes" id="UP001314903">
    <property type="component" value="Unassembled WGS sequence"/>
</dbReference>
<proteinExistence type="inferred from homology"/>
<dbReference type="InterPro" id="IPR011832">
    <property type="entry name" value="GlgDAde_trans"/>
</dbReference>
<dbReference type="Gene3D" id="2.160.10.10">
    <property type="entry name" value="Hexapeptide repeat proteins"/>
    <property type="match status" value="1"/>
</dbReference>
<sequence length="373" mass="42376">MLKNCQGIINLSENEYNIKKLTEIRTIASIPIAGRYRIIDFVLSNMVNSGIQNIGIYSDYRFRSLMDHTGSGKAWDLDRKIDGLFLFGPNYNPMTTSVPRGDMQNLFSNIEYIKGSRQEYVLISGSYMICNIDYKEVYAQHIHDGSDITIVYKKIDNANEDFIRQYTLNIGKTGKVLSCGVNMGHKKNANISMEMYIMKKELLMDIIMDSIAKGENYYLNDAISQAIKSLKVTGYKYDGYLRCINSIQNFYFANMDILDVNVSKELFYSDRKIFTKVKDESPTYYSNDAVVQNSMIANGCVIEGEVKNSILFRRVHVEKGAKVENSIVMQNGIIKNGANIQNVIMDKGVTITQNKELKGDSNIPLVIDKNRVV</sequence>
<dbReference type="EMBL" id="JAGGLI010000014">
    <property type="protein sequence ID" value="MBP2027669.1"/>
    <property type="molecule type" value="Genomic_DNA"/>
</dbReference>
<keyword evidence="5" id="KW-0548">Nucleotidyltransferase</keyword>
<dbReference type="CDD" id="cd02508">
    <property type="entry name" value="ADP_Glucose_PP"/>
    <property type="match status" value="1"/>
</dbReference>
<evidence type="ECO:0000256" key="2">
    <source>
        <dbReference type="ARBA" id="ARBA00023056"/>
    </source>
</evidence>
<dbReference type="SUPFAM" id="SSF53448">
    <property type="entry name" value="Nucleotide-diphospho-sugar transferases"/>
    <property type="match status" value="1"/>
</dbReference>
<dbReference type="PANTHER" id="PTHR43523:SF6">
    <property type="entry name" value="GLYCOGEN BIOSYNTHESIS PROTEIN GLGD"/>
    <property type="match status" value="1"/>
</dbReference>
<dbReference type="PANTHER" id="PTHR43523">
    <property type="entry name" value="GLUCOSE-1-PHOSPHATE ADENYLYLTRANSFERASE-RELATED"/>
    <property type="match status" value="1"/>
</dbReference>
<dbReference type="CDD" id="cd04651">
    <property type="entry name" value="LbH_G1P_AT_C"/>
    <property type="match status" value="1"/>
</dbReference>
<dbReference type="Gene3D" id="3.90.550.10">
    <property type="entry name" value="Spore Coat Polysaccharide Biosynthesis Protein SpsA, Chain A"/>
    <property type="match status" value="1"/>
</dbReference>
<comment type="similarity">
    <text evidence="1">Belongs to the bacterial/plant glucose-1-phosphate adenylyltransferase family.</text>
</comment>
<dbReference type="InterPro" id="IPR011004">
    <property type="entry name" value="Trimer_LpxA-like_sf"/>
</dbReference>
<dbReference type="InterPro" id="IPR029044">
    <property type="entry name" value="Nucleotide-diphossugar_trans"/>
</dbReference>
<comment type="caution">
    <text evidence="5">The sequence shown here is derived from an EMBL/GenBank/DDBJ whole genome shotgun (WGS) entry which is preliminary data.</text>
</comment>
<dbReference type="EC" id="2.7.7.27" evidence="5"/>
<dbReference type="InterPro" id="IPR056818">
    <property type="entry name" value="GlmU/GlgC-like_hexapep"/>
</dbReference>
<evidence type="ECO:0000259" key="3">
    <source>
        <dbReference type="Pfam" id="PF00483"/>
    </source>
</evidence>
<gene>
    <name evidence="5" type="ORF">J2Z35_001466</name>
</gene>
<dbReference type="SUPFAM" id="SSF51161">
    <property type="entry name" value="Trimeric LpxA-like enzymes"/>
    <property type="match status" value="1"/>
</dbReference>
<dbReference type="InterPro" id="IPR011831">
    <property type="entry name" value="ADP-Glc_PPase"/>
</dbReference>
<feature type="domain" description="Glucose-1-phosphate adenylyltransferase/Bifunctional protein GlmU-like C-terminal hexapeptide" evidence="4">
    <location>
        <begin position="288"/>
        <end position="356"/>
    </location>
</feature>
<name>A0ABS4KIT1_9FIRM</name>
<accession>A0ABS4KIT1</accession>
<dbReference type="NCBIfam" id="TIGR02092">
    <property type="entry name" value="glgD"/>
    <property type="match status" value="1"/>
</dbReference>
<keyword evidence="6" id="KW-1185">Reference proteome</keyword>